<dbReference type="InterPro" id="IPR008189">
    <property type="entry name" value="rRNA_ssu_MeTfrase_I"/>
</dbReference>
<evidence type="ECO:0000313" key="11">
    <source>
        <dbReference type="Proteomes" id="UP001163831"/>
    </source>
</evidence>
<dbReference type="PIRSF" id="PIRSF005917">
    <property type="entry name" value="MTase_YraL"/>
    <property type="match status" value="1"/>
</dbReference>
<keyword evidence="5 6" id="KW-0949">S-adenosyl-L-methionine</keyword>
<gene>
    <name evidence="6 10" type="primary">rsmI</name>
    <name evidence="10" type="ORF">N5W20_04205</name>
</gene>
<organism evidence="10 11">
    <name type="scientific">Candidatus Kirkpatrickella diaphorinae</name>
    <dbReference type="NCBI Taxonomy" id="2984322"/>
    <lineage>
        <taxon>Bacteria</taxon>
        <taxon>Pseudomonadati</taxon>
        <taxon>Pseudomonadota</taxon>
        <taxon>Alphaproteobacteria</taxon>
        <taxon>Acetobacterales</taxon>
        <taxon>Acetobacteraceae</taxon>
        <taxon>Candidatus Kirkpatrickella</taxon>
    </lineage>
</organism>
<evidence type="ECO:0000256" key="2">
    <source>
        <dbReference type="ARBA" id="ARBA00022552"/>
    </source>
</evidence>
<accession>A0ABY6GLB2</accession>
<feature type="domain" description="RsmI HTH" evidence="9">
    <location>
        <begin position="264"/>
        <end position="306"/>
    </location>
</feature>
<dbReference type="Pfam" id="PF00590">
    <property type="entry name" value="TP_methylase"/>
    <property type="match status" value="1"/>
</dbReference>
<comment type="function">
    <text evidence="6">Catalyzes the 2'-O-methylation of the ribose of cytidine 1402 (C1402) in 16S rRNA.</text>
</comment>
<evidence type="ECO:0000256" key="1">
    <source>
        <dbReference type="ARBA" id="ARBA00022490"/>
    </source>
</evidence>
<evidence type="ECO:0000256" key="3">
    <source>
        <dbReference type="ARBA" id="ARBA00022603"/>
    </source>
</evidence>
<dbReference type="EMBL" id="CP107052">
    <property type="protein sequence ID" value="UYH52064.1"/>
    <property type="molecule type" value="Genomic_DNA"/>
</dbReference>
<dbReference type="InterPro" id="IPR035996">
    <property type="entry name" value="4pyrrol_Methylase_sf"/>
</dbReference>
<comment type="subcellular location">
    <subcellularLocation>
        <location evidence="6">Cytoplasm</location>
    </subcellularLocation>
</comment>
<dbReference type="SUPFAM" id="SSF53790">
    <property type="entry name" value="Tetrapyrrole methylase"/>
    <property type="match status" value="1"/>
</dbReference>
<feature type="compositionally biased region" description="Polar residues" evidence="7">
    <location>
        <begin position="14"/>
        <end position="30"/>
    </location>
</feature>
<proteinExistence type="inferred from homology"/>
<dbReference type="NCBIfam" id="TIGR00096">
    <property type="entry name" value="16S rRNA (cytidine(1402)-2'-O)-methyltransferase"/>
    <property type="match status" value="1"/>
</dbReference>
<reference evidence="10" key="1">
    <citation type="submission" date="2022-10" db="EMBL/GenBank/DDBJ databases">
        <title>Candidatus Kirkpatrella diaphorinas gen. nov., sp. nov., an uncultured endosymbiont identified in a population of Diaphorina citri from Hawaii.</title>
        <authorList>
            <person name="Henry E.M."/>
            <person name="Carlson C.R."/>
            <person name="Kuo Y.-W."/>
        </authorList>
    </citation>
    <scope>NUCLEOTIDE SEQUENCE</scope>
    <source>
        <strain evidence="10">CADCRV1</strain>
    </source>
</reference>
<dbReference type="GO" id="GO:0008168">
    <property type="term" value="F:methyltransferase activity"/>
    <property type="evidence" value="ECO:0007669"/>
    <property type="project" value="UniProtKB-KW"/>
</dbReference>
<dbReference type="InterPro" id="IPR014776">
    <property type="entry name" value="4pyrrole_Mease_sub2"/>
</dbReference>
<dbReference type="Gene3D" id="3.40.1010.10">
    <property type="entry name" value="Cobalt-precorrin-4 Transmethylase, Domain 1"/>
    <property type="match status" value="1"/>
</dbReference>
<evidence type="ECO:0000256" key="4">
    <source>
        <dbReference type="ARBA" id="ARBA00022679"/>
    </source>
</evidence>
<dbReference type="RefSeq" id="WP_319807659.1">
    <property type="nucleotide sequence ID" value="NZ_CP107052.1"/>
</dbReference>
<keyword evidence="1 6" id="KW-0963">Cytoplasm</keyword>
<dbReference type="InterPro" id="IPR014777">
    <property type="entry name" value="4pyrrole_Mease_sub1"/>
</dbReference>
<feature type="region of interest" description="Disordered" evidence="7">
    <location>
        <begin position="1"/>
        <end position="30"/>
    </location>
</feature>
<keyword evidence="2 6" id="KW-0698">rRNA processing</keyword>
<dbReference type="InterPro" id="IPR053910">
    <property type="entry name" value="RsmI_HTH"/>
</dbReference>
<name>A0ABY6GLB2_9PROT</name>
<comment type="catalytic activity">
    <reaction evidence="6">
        <text>cytidine(1402) in 16S rRNA + S-adenosyl-L-methionine = 2'-O-methylcytidine(1402) in 16S rRNA + S-adenosyl-L-homocysteine + H(+)</text>
        <dbReference type="Rhea" id="RHEA:42924"/>
        <dbReference type="Rhea" id="RHEA-COMP:10285"/>
        <dbReference type="Rhea" id="RHEA-COMP:10286"/>
        <dbReference type="ChEBI" id="CHEBI:15378"/>
        <dbReference type="ChEBI" id="CHEBI:57856"/>
        <dbReference type="ChEBI" id="CHEBI:59789"/>
        <dbReference type="ChEBI" id="CHEBI:74495"/>
        <dbReference type="ChEBI" id="CHEBI:82748"/>
        <dbReference type="EC" id="2.1.1.198"/>
    </reaction>
</comment>
<keyword evidence="4 6" id="KW-0808">Transferase</keyword>
<evidence type="ECO:0000256" key="6">
    <source>
        <dbReference type="HAMAP-Rule" id="MF_01877"/>
    </source>
</evidence>
<dbReference type="InterPro" id="IPR000878">
    <property type="entry name" value="4pyrrol_Mease"/>
</dbReference>
<dbReference type="CDD" id="cd11648">
    <property type="entry name" value="RsmI"/>
    <property type="match status" value="1"/>
</dbReference>
<dbReference type="HAMAP" id="MF_01877">
    <property type="entry name" value="16SrRNA_methyltr_I"/>
    <property type="match status" value="1"/>
</dbReference>
<evidence type="ECO:0000313" key="10">
    <source>
        <dbReference type="EMBL" id="UYH52064.1"/>
    </source>
</evidence>
<dbReference type="Pfam" id="PF23016">
    <property type="entry name" value="RsmI_C"/>
    <property type="match status" value="1"/>
</dbReference>
<keyword evidence="11" id="KW-1185">Reference proteome</keyword>
<dbReference type="Gene3D" id="3.30.950.10">
    <property type="entry name" value="Methyltransferase, Cobalt-precorrin-4 Transmethylase, Domain 2"/>
    <property type="match status" value="1"/>
</dbReference>
<sequence length="316" mass="34237">MSSSSKKSPDISRSVVTPSDGGTVSTSAQHPNGCLSLVATPIGNLADMTHRAVETLRTAALILCEDTRVTAKLLRAHGVSQRTQSFNDFNESRRIPSLIEKLKSGAHIALVSDAGTPLLSDPGFRLTRQAIAENIRIEAIPGPHAASMALTLSGFPPLPYSVYGFLPPKDGARRRALAQIDALEQQGYQATLIWYEAPHRLCDTLRCMRNVFGGERWGAVSREMTKKFEETRRGTLSALIAHFEAHPPRGEITIVLAPAEKTAPAPEQLETLLKTALETQTVKDAAAAIAAQLNLPKRDVYRLALILGKTTDQSDD</sequence>
<dbReference type="GO" id="GO:0032259">
    <property type="term" value="P:methylation"/>
    <property type="evidence" value="ECO:0007669"/>
    <property type="project" value="UniProtKB-KW"/>
</dbReference>
<dbReference type="InterPro" id="IPR018063">
    <property type="entry name" value="SAM_MeTrfase_RsmI_CS"/>
</dbReference>
<dbReference type="PANTHER" id="PTHR46111">
    <property type="entry name" value="RIBOSOMAL RNA SMALL SUBUNIT METHYLTRANSFERASE I"/>
    <property type="match status" value="1"/>
</dbReference>
<dbReference type="PANTHER" id="PTHR46111:SF1">
    <property type="entry name" value="RIBOSOMAL RNA SMALL SUBUNIT METHYLTRANSFERASE I"/>
    <property type="match status" value="1"/>
</dbReference>
<dbReference type="Proteomes" id="UP001163831">
    <property type="component" value="Chromosome"/>
</dbReference>
<evidence type="ECO:0000256" key="7">
    <source>
        <dbReference type="SAM" id="MobiDB-lite"/>
    </source>
</evidence>
<feature type="domain" description="Tetrapyrrole methylase" evidence="8">
    <location>
        <begin position="35"/>
        <end position="239"/>
    </location>
</feature>
<evidence type="ECO:0000259" key="9">
    <source>
        <dbReference type="Pfam" id="PF23016"/>
    </source>
</evidence>
<comment type="similarity">
    <text evidence="6">Belongs to the methyltransferase superfamily. RsmI family.</text>
</comment>
<evidence type="ECO:0000256" key="5">
    <source>
        <dbReference type="ARBA" id="ARBA00022691"/>
    </source>
</evidence>
<evidence type="ECO:0000259" key="8">
    <source>
        <dbReference type="Pfam" id="PF00590"/>
    </source>
</evidence>
<protein>
    <recommendedName>
        <fullName evidence="6">Ribosomal RNA small subunit methyltransferase I</fullName>
        <ecNumber evidence="6">2.1.1.198</ecNumber>
    </recommendedName>
    <alternativeName>
        <fullName evidence="6">16S rRNA 2'-O-ribose C1402 methyltransferase</fullName>
    </alternativeName>
    <alternativeName>
        <fullName evidence="6">rRNA (cytidine-2'-O-)-methyltransferase RsmI</fullName>
    </alternativeName>
</protein>
<dbReference type="PROSITE" id="PS01296">
    <property type="entry name" value="RSMI"/>
    <property type="match status" value="1"/>
</dbReference>
<keyword evidence="3 6" id="KW-0489">Methyltransferase</keyword>
<dbReference type="EC" id="2.1.1.198" evidence="6"/>